<evidence type="ECO:0000256" key="5">
    <source>
        <dbReference type="RuleBase" id="RU362125"/>
    </source>
</evidence>
<organism evidence="10 11">
    <name type="scientific">Svornostia abyssi</name>
    <dbReference type="NCBI Taxonomy" id="2898438"/>
    <lineage>
        <taxon>Bacteria</taxon>
        <taxon>Bacillati</taxon>
        <taxon>Actinomycetota</taxon>
        <taxon>Thermoleophilia</taxon>
        <taxon>Solirubrobacterales</taxon>
        <taxon>Baekduiaceae</taxon>
        <taxon>Svornostia</taxon>
    </lineage>
</organism>
<comment type="similarity">
    <text evidence="2 5">Belongs to the acyl-CoA dehydrogenase family.</text>
</comment>
<reference evidence="11" key="1">
    <citation type="submission" date="2021-11" db="EMBL/GenBank/DDBJ databases">
        <title>Cultivation dependent microbiological survey of springs from the worlds oldest radium mine currently devoted to the extraction of radon-saturated water.</title>
        <authorList>
            <person name="Kapinusova G."/>
            <person name="Smrhova T."/>
            <person name="Strejcek M."/>
            <person name="Suman J."/>
            <person name="Jani K."/>
            <person name="Pajer P."/>
            <person name="Uhlik O."/>
        </authorList>
    </citation>
    <scope>NUCLEOTIDE SEQUENCE [LARGE SCALE GENOMIC DNA]</scope>
    <source>
        <strain evidence="11">J379</strain>
    </source>
</reference>
<dbReference type="SUPFAM" id="SSF47203">
    <property type="entry name" value="Acyl-CoA dehydrogenase C-terminal domain-like"/>
    <property type="match status" value="1"/>
</dbReference>
<proteinExistence type="inferred from homology"/>
<feature type="domain" description="Acyl-CoA oxidase/dehydrogenase middle" evidence="8">
    <location>
        <begin position="128"/>
        <end position="222"/>
    </location>
</feature>
<dbReference type="InterPro" id="IPR006089">
    <property type="entry name" value="Acyl-CoA_DH_CS"/>
</dbReference>
<dbReference type="Pfam" id="PF02771">
    <property type="entry name" value="Acyl-CoA_dh_N"/>
    <property type="match status" value="1"/>
</dbReference>
<keyword evidence="4 5" id="KW-0274">FAD</keyword>
<name>A0ABY5PIX4_9ACTN</name>
<dbReference type="RefSeq" id="WP_353865057.1">
    <property type="nucleotide sequence ID" value="NZ_CP088295.1"/>
</dbReference>
<dbReference type="InterPro" id="IPR037069">
    <property type="entry name" value="AcylCoA_DH/ox_N_sf"/>
</dbReference>
<evidence type="ECO:0000259" key="8">
    <source>
        <dbReference type="Pfam" id="PF02770"/>
    </source>
</evidence>
<dbReference type="PIRSF" id="PIRSF016578">
    <property type="entry name" value="HsaA"/>
    <property type="match status" value="1"/>
</dbReference>
<dbReference type="InterPro" id="IPR009100">
    <property type="entry name" value="AcylCoA_DH/oxidase_NM_dom_sf"/>
</dbReference>
<dbReference type="Pfam" id="PF02770">
    <property type="entry name" value="Acyl-CoA_dh_M"/>
    <property type="match status" value="1"/>
</dbReference>
<keyword evidence="3 5" id="KW-0285">Flavoprotein</keyword>
<dbReference type="InterPro" id="IPR013786">
    <property type="entry name" value="AcylCoA_DH/ox_N"/>
</dbReference>
<protein>
    <submittedName>
        <fullName evidence="10">Acyl-CoA/acyl-ACP dehydrogenase</fullName>
    </submittedName>
</protein>
<keyword evidence="11" id="KW-1185">Reference proteome</keyword>
<feature type="region of interest" description="Disordered" evidence="6">
    <location>
        <begin position="28"/>
        <end position="48"/>
    </location>
</feature>
<dbReference type="Pfam" id="PF00441">
    <property type="entry name" value="Acyl-CoA_dh_1"/>
    <property type="match status" value="1"/>
</dbReference>
<evidence type="ECO:0000259" key="9">
    <source>
        <dbReference type="Pfam" id="PF02771"/>
    </source>
</evidence>
<dbReference type="Proteomes" id="UP001058860">
    <property type="component" value="Chromosome"/>
</dbReference>
<dbReference type="SUPFAM" id="SSF56645">
    <property type="entry name" value="Acyl-CoA dehydrogenase NM domain-like"/>
    <property type="match status" value="1"/>
</dbReference>
<dbReference type="PANTHER" id="PTHR43884:SF12">
    <property type="entry name" value="ISOVALERYL-COA DEHYDROGENASE, MITOCHONDRIAL-RELATED"/>
    <property type="match status" value="1"/>
</dbReference>
<accession>A0ABY5PIX4</accession>
<dbReference type="Gene3D" id="1.20.140.10">
    <property type="entry name" value="Butyryl-CoA Dehydrogenase, subunit A, domain 3"/>
    <property type="match status" value="1"/>
</dbReference>
<dbReference type="EMBL" id="CP088295">
    <property type="protein sequence ID" value="UUY04579.1"/>
    <property type="molecule type" value="Genomic_DNA"/>
</dbReference>
<feature type="domain" description="Acyl-CoA dehydrogenase/oxidase N-terminal" evidence="9">
    <location>
        <begin position="11"/>
        <end position="125"/>
    </location>
</feature>
<evidence type="ECO:0000256" key="2">
    <source>
        <dbReference type="ARBA" id="ARBA00009347"/>
    </source>
</evidence>
<sequence>METLATSGLFTDEQNQFREAVRDFCAKETRPREKRDRLTRNGESQHNEELYRQMAEMGWVATSIPEEYGGAGTGVVEECIFLEETSRGRAPIIAGGLSLIVAGVYKRNGTEEQKQRVLSSVLRGDVHSIAMSEPNAGSDVGAMQCRAERRNGSYVINGHKTWISGAQDACEILLVARENPDAGKHGGMTMLGVPIDTPGIEIKPIPTIGAPAEVNDVFFTDVEVDASAVVGEPEQAWMQLMAGLNTERLIIAAGCLGTGWTAFDEALAYVKQREQYGRPIGKFQTIKHRLARHATELTATGALIYDLARQADADPTALFPREASMVKLKATEVAKEVALDCMHMMGGYGYTLEYDIQEVVRQALIFPVPGGCSEVQLDIIAMTYGL</sequence>
<dbReference type="InterPro" id="IPR009075">
    <property type="entry name" value="AcylCo_DH/oxidase_C"/>
</dbReference>
<comment type="cofactor">
    <cofactor evidence="1 5">
        <name>FAD</name>
        <dbReference type="ChEBI" id="CHEBI:57692"/>
    </cofactor>
</comment>
<dbReference type="Gene3D" id="1.10.540.10">
    <property type="entry name" value="Acyl-CoA dehydrogenase/oxidase, N-terminal domain"/>
    <property type="match status" value="1"/>
</dbReference>
<evidence type="ECO:0000256" key="3">
    <source>
        <dbReference type="ARBA" id="ARBA00022630"/>
    </source>
</evidence>
<evidence type="ECO:0000256" key="4">
    <source>
        <dbReference type="ARBA" id="ARBA00022827"/>
    </source>
</evidence>
<dbReference type="CDD" id="cd00567">
    <property type="entry name" value="ACAD"/>
    <property type="match status" value="1"/>
</dbReference>
<dbReference type="PANTHER" id="PTHR43884">
    <property type="entry name" value="ACYL-COA DEHYDROGENASE"/>
    <property type="match status" value="1"/>
</dbReference>
<gene>
    <name evidence="10" type="ORF">LRS13_03315</name>
</gene>
<dbReference type="PROSITE" id="PS00072">
    <property type="entry name" value="ACYL_COA_DH_1"/>
    <property type="match status" value="1"/>
</dbReference>
<dbReference type="InterPro" id="IPR046373">
    <property type="entry name" value="Acyl-CoA_Oxase/DH_mid-dom_sf"/>
</dbReference>
<evidence type="ECO:0000256" key="1">
    <source>
        <dbReference type="ARBA" id="ARBA00001974"/>
    </source>
</evidence>
<dbReference type="InterPro" id="IPR006091">
    <property type="entry name" value="Acyl-CoA_Oxase/DH_mid-dom"/>
</dbReference>
<evidence type="ECO:0000313" key="11">
    <source>
        <dbReference type="Proteomes" id="UP001058860"/>
    </source>
</evidence>
<dbReference type="Gene3D" id="2.40.110.10">
    <property type="entry name" value="Butyryl-CoA Dehydrogenase, subunit A, domain 2"/>
    <property type="match status" value="1"/>
</dbReference>
<keyword evidence="5" id="KW-0560">Oxidoreductase</keyword>
<feature type="domain" description="Acyl-CoA dehydrogenase/oxidase C-terminal" evidence="7">
    <location>
        <begin position="237"/>
        <end position="383"/>
    </location>
</feature>
<evidence type="ECO:0000259" key="7">
    <source>
        <dbReference type="Pfam" id="PF00441"/>
    </source>
</evidence>
<dbReference type="InterPro" id="IPR036250">
    <property type="entry name" value="AcylCo_DH-like_C"/>
</dbReference>
<evidence type="ECO:0000313" key="10">
    <source>
        <dbReference type="EMBL" id="UUY04579.1"/>
    </source>
</evidence>
<evidence type="ECO:0000256" key="6">
    <source>
        <dbReference type="SAM" id="MobiDB-lite"/>
    </source>
</evidence>